<sequence length="132" mass="14425">MAMAPGSTRDSCGTPSNSPAAHSAPLVVTHSSSCTLLRPRQRRAGRGPPDGHTAQMLYQRQSVSDSAAAIIRAAEWIPSPVSSISVDEPESFSVRIYPKSFICCTRRQRCFFLCISGGCHNVCYCRCLWFVD</sequence>
<feature type="compositionally biased region" description="Polar residues" evidence="1">
    <location>
        <begin position="8"/>
        <end position="20"/>
    </location>
</feature>
<evidence type="ECO:0000313" key="2">
    <source>
        <dbReference type="EMBL" id="KAG2613164.1"/>
    </source>
</evidence>
<evidence type="ECO:0000256" key="1">
    <source>
        <dbReference type="SAM" id="MobiDB-lite"/>
    </source>
</evidence>
<name>A0A8T0TWW4_PANVG</name>
<dbReference type="AlphaFoldDB" id="A0A8T0TWW4"/>
<gene>
    <name evidence="2" type="ORF">PVAP13_4KG338388</name>
</gene>
<reference evidence="2" key="1">
    <citation type="submission" date="2020-05" db="EMBL/GenBank/DDBJ databases">
        <title>WGS assembly of Panicum virgatum.</title>
        <authorList>
            <person name="Lovell J.T."/>
            <person name="Jenkins J."/>
            <person name="Shu S."/>
            <person name="Juenger T.E."/>
            <person name="Schmutz J."/>
        </authorList>
    </citation>
    <scope>NUCLEOTIDE SEQUENCE</scope>
    <source>
        <strain evidence="2">AP13</strain>
    </source>
</reference>
<comment type="caution">
    <text evidence="2">The sequence shown here is derived from an EMBL/GenBank/DDBJ whole genome shotgun (WGS) entry which is preliminary data.</text>
</comment>
<proteinExistence type="predicted"/>
<accession>A0A8T0TWW4</accession>
<organism evidence="2 3">
    <name type="scientific">Panicum virgatum</name>
    <name type="common">Blackwell switchgrass</name>
    <dbReference type="NCBI Taxonomy" id="38727"/>
    <lineage>
        <taxon>Eukaryota</taxon>
        <taxon>Viridiplantae</taxon>
        <taxon>Streptophyta</taxon>
        <taxon>Embryophyta</taxon>
        <taxon>Tracheophyta</taxon>
        <taxon>Spermatophyta</taxon>
        <taxon>Magnoliopsida</taxon>
        <taxon>Liliopsida</taxon>
        <taxon>Poales</taxon>
        <taxon>Poaceae</taxon>
        <taxon>PACMAD clade</taxon>
        <taxon>Panicoideae</taxon>
        <taxon>Panicodae</taxon>
        <taxon>Paniceae</taxon>
        <taxon>Panicinae</taxon>
        <taxon>Panicum</taxon>
        <taxon>Panicum sect. Hiantes</taxon>
    </lineage>
</organism>
<protein>
    <submittedName>
        <fullName evidence="2">Uncharacterized protein</fullName>
    </submittedName>
</protein>
<evidence type="ECO:0000313" key="3">
    <source>
        <dbReference type="Proteomes" id="UP000823388"/>
    </source>
</evidence>
<dbReference type="EMBL" id="CM029043">
    <property type="protein sequence ID" value="KAG2613164.1"/>
    <property type="molecule type" value="Genomic_DNA"/>
</dbReference>
<dbReference type="Proteomes" id="UP000823388">
    <property type="component" value="Chromosome 4K"/>
</dbReference>
<keyword evidence="3" id="KW-1185">Reference proteome</keyword>
<feature type="region of interest" description="Disordered" evidence="1">
    <location>
        <begin position="1"/>
        <end position="26"/>
    </location>
</feature>